<protein>
    <submittedName>
        <fullName evidence="3">Short-chain dehydrogenase</fullName>
    </submittedName>
</protein>
<dbReference type="EMBL" id="QAIC01000041">
    <property type="protein sequence ID" value="MDN4575292.1"/>
    <property type="molecule type" value="Genomic_DNA"/>
</dbReference>
<comment type="caution">
    <text evidence="3">The sequence shown here is derived from an EMBL/GenBank/DDBJ whole genome shotgun (WGS) entry which is preliminary data.</text>
</comment>
<dbReference type="PANTHER" id="PTHR43544:SF32">
    <property type="entry name" value="CHAIN DEHYDROGENASE, PUTATIVE (AFU_ORTHOLOGUE AFUA_5G01530)-RELATED"/>
    <property type="match status" value="1"/>
</dbReference>
<dbReference type="Proteomes" id="UP001172791">
    <property type="component" value="Unassembled WGS sequence"/>
</dbReference>
<sequence length="280" mass="29700">MLTNLRAVGRNTTGQSTGAGMKRDAIENTVRADAERHLGRVALVTGATRGIGQEVARGLAEAGMTVLVGAREPAKGDEVVEPLRKAGFQAETLVIDLLQPETLHAAAYRIGRYYGRLDLLINNAGVTDPRDDTPEKASIEAVERVFATNFFGTLRVTQAMLPWLARSARAHIVNVSSGLGSLAHNNDPAWEHAAFRQIGFNASKAALNMLTVQLAQTLRETSITVNSVDPGAPADLTVDAAGKRARQGVAQGARSVLMLALGERGPVTGGFFDGAGRLPW</sequence>
<name>A0AAW7MR90_9BURK</name>
<dbReference type="InterPro" id="IPR002347">
    <property type="entry name" value="SDR_fam"/>
</dbReference>
<evidence type="ECO:0000313" key="5">
    <source>
        <dbReference type="Proteomes" id="UP001172788"/>
    </source>
</evidence>
<evidence type="ECO:0000256" key="1">
    <source>
        <dbReference type="RuleBase" id="RU000363"/>
    </source>
</evidence>
<dbReference type="EMBL" id="QAID01000042">
    <property type="protein sequence ID" value="MDN4579362.1"/>
    <property type="molecule type" value="Genomic_DNA"/>
</dbReference>
<evidence type="ECO:0000313" key="6">
    <source>
        <dbReference type="Proteomes" id="UP001172791"/>
    </source>
</evidence>
<feature type="region of interest" description="Disordered" evidence="2">
    <location>
        <begin position="1"/>
        <end position="20"/>
    </location>
</feature>
<reference evidence="3" key="1">
    <citation type="submission" date="2018-04" db="EMBL/GenBank/DDBJ databases">
        <authorList>
            <person name="Jy Z."/>
        </authorList>
    </citation>
    <scope>NUCLEOTIDE SEQUENCE</scope>
    <source>
        <strain evidence="4">AS13</strain>
        <strain evidence="3">LA18</strain>
    </source>
</reference>
<dbReference type="Gene3D" id="3.40.50.720">
    <property type="entry name" value="NAD(P)-binding Rossmann-like Domain"/>
    <property type="match status" value="1"/>
</dbReference>
<dbReference type="GO" id="GO:0016491">
    <property type="term" value="F:oxidoreductase activity"/>
    <property type="evidence" value="ECO:0007669"/>
    <property type="project" value="TreeGrafter"/>
</dbReference>
<dbReference type="Proteomes" id="UP001172788">
    <property type="component" value="Unassembled WGS sequence"/>
</dbReference>
<accession>A0AAW7MR90</accession>
<keyword evidence="5" id="KW-1185">Reference proteome</keyword>
<dbReference type="Pfam" id="PF00106">
    <property type="entry name" value="adh_short"/>
    <property type="match status" value="1"/>
</dbReference>
<dbReference type="PRINTS" id="PR00081">
    <property type="entry name" value="GDHRDH"/>
</dbReference>
<proteinExistence type="inferred from homology"/>
<organism evidence="3 6">
    <name type="scientific">Pandoraea cepalis</name>
    <dbReference type="NCBI Taxonomy" id="2508294"/>
    <lineage>
        <taxon>Bacteria</taxon>
        <taxon>Pseudomonadati</taxon>
        <taxon>Pseudomonadota</taxon>
        <taxon>Betaproteobacteria</taxon>
        <taxon>Burkholderiales</taxon>
        <taxon>Burkholderiaceae</taxon>
        <taxon>Pandoraea</taxon>
    </lineage>
</organism>
<dbReference type="InterPro" id="IPR051468">
    <property type="entry name" value="Fungal_SecMetab_SDRs"/>
</dbReference>
<dbReference type="PRINTS" id="PR00080">
    <property type="entry name" value="SDRFAMILY"/>
</dbReference>
<dbReference type="SUPFAM" id="SSF51735">
    <property type="entry name" value="NAD(P)-binding Rossmann-fold domains"/>
    <property type="match status" value="1"/>
</dbReference>
<dbReference type="InterPro" id="IPR036291">
    <property type="entry name" value="NAD(P)-bd_dom_sf"/>
</dbReference>
<gene>
    <name evidence="3" type="ORF">DBA34_18790</name>
    <name evidence="4" type="ORF">DBB29_14700</name>
</gene>
<dbReference type="PANTHER" id="PTHR43544">
    <property type="entry name" value="SHORT-CHAIN DEHYDROGENASE/REDUCTASE"/>
    <property type="match status" value="1"/>
</dbReference>
<evidence type="ECO:0000256" key="2">
    <source>
        <dbReference type="SAM" id="MobiDB-lite"/>
    </source>
</evidence>
<dbReference type="AlphaFoldDB" id="A0AAW7MR90"/>
<evidence type="ECO:0000313" key="4">
    <source>
        <dbReference type="EMBL" id="MDN4579362.1"/>
    </source>
</evidence>
<dbReference type="GO" id="GO:0005737">
    <property type="term" value="C:cytoplasm"/>
    <property type="evidence" value="ECO:0007669"/>
    <property type="project" value="TreeGrafter"/>
</dbReference>
<comment type="similarity">
    <text evidence="1">Belongs to the short-chain dehydrogenases/reductases (SDR) family.</text>
</comment>
<evidence type="ECO:0000313" key="3">
    <source>
        <dbReference type="EMBL" id="MDN4575292.1"/>
    </source>
</evidence>
<dbReference type="GO" id="GO:0019748">
    <property type="term" value="P:secondary metabolic process"/>
    <property type="evidence" value="ECO:0007669"/>
    <property type="project" value="TreeGrafter"/>
</dbReference>